<name>A0A6B3SGX4_9BURK</name>
<comment type="caution">
    <text evidence="1">The sequence shown here is derived from an EMBL/GenBank/DDBJ whole genome shotgun (WGS) entry which is preliminary data.</text>
</comment>
<dbReference type="AlphaFoldDB" id="A0A6B3SGX4"/>
<evidence type="ECO:0000313" key="2">
    <source>
        <dbReference type="Proteomes" id="UP000482155"/>
    </source>
</evidence>
<gene>
    <name evidence="1" type="ORF">G3574_03330</name>
</gene>
<proteinExistence type="predicted"/>
<organism evidence="1 2">
    <name type="scientific">Noviherbaspirillum galbum</name>
    <dbReference type="NCBI Taxonomy" id="2709383"/>
    <lineage>
        <taxon>Bacteria</taxon>
        <taxon>Pseudomonadati</taxon>
        <taxon>Pseudomonadota</taxon>
        <taxon>Betaproteobacteria</taxon>
        <taxon>Burkholderiales</taxon>
        <taxon>Oxalobacteraceae</taxon>
        <taxon>Noviherbaspirillum</taxon>
    </lineage>
</organism>
<dbReference type="RefSeq" id="WP_163960602.1">
    <property type="nucleotide sequence ID" value="NZ_JAAIVB010000011.1"/>
</dbReference>
<evidence type="ECO:0000313" key="1">
    <source>
        <dbReference type="EMBL" id="NEX60101.1"/>
    </source>
</evidence>
<dbReference type="Proteomes" id="UP000482155">
    <property type="component" value="Unassembled WGS sequence"/>
</dbReference>
<accession>A0A6B3SGX4</accession>
<dbReference type="EMBL" id="JAAIVB010000011">
    <property type="protein sequence ID" value="NEX60101.1"/>
    <property type="molecule type" value="Genomic_DNA"/>
</dbReference>
<sequence>MTQQVSITYCGMDGTGRNVTEAKKDAARKIERLITGDWTPFMFRHHGWTGFVFRTNIQAQEWGYKLYQDDETSQAVFAASLFASRDDAITAAAWHISQNAGTYAGLEKWLTGAKQRELDEYFAWQAAYAQAKAEGHLPEQCHVLANQSRAGVSEVQHG</sequence>
<reference evidence="1 2" key="1">
    <citation type="submission" date="2020-02" db="EMBL/GenBank/DDBJ databases">
        <authorList>
            <person name="Kim M.K."/>
        </authorList>
    </citation>
    <scope>NUCLEOTIDE SEQUENCE [LARGE SCALE GENOMIC DNA]</scope>
    <source>
        <strain evidence="1 2">17J57-3</strain>
    </source>
</reference>
<keyword evidence="2" id="KW-1185">Reference proteome</keyword>
<protein>
    <submittedName>
        <fullName evidence="1">Uncharacterized protein</fullName>
    </submittedName>
</protein>